<dbReference type="EMBL" id="BMQN01000018">
    <property type="protein sequence ID" value="GGS07110.1"/>
    <property type="molecule type" value="Genomic_DNA"/>
</dbReference>
<accession>A0ABQ2S852</accession>
<evidence type="ECO:0000256" key="1">
    <source>
        <dbReference type="SAM" id="MobiDB-lite"/>
    </source>
</evidence>
<protein>
    <submittedName>
        <fullName evidence="3">Uncharacterized protein</fullName>
    </submittedName>
</protein>
<comment type="caution">
    <text evidence="3">The sequence shown here is derived from an EMBL/GenBank/DDBJ whole genome shotgun (WGS) entry which is preliminary data.</text>
</comment>
<proteinExistence type="predicted"/>
<dbReference type="RefSeq" id="WP_189074637.1">
    <property type="nucleotide sequence ID" value="NZ_BMQN01000018.1"/>
</dbReference>
<dbReference type="Proteomes" id="UP000644548">
    <property type="component" value="Unassembled WGS sequence"/>
</dbReference>
<keyword evidence="2" id="KW-0812">Transmembrane</keyword>
<name>A0ABQ2S852_9DEIO</name>
<evidence type="ECO:0000256" key="2">
    <source>
        <dbReference type="SAM" id="Phobius"/>
    </source>
</evidence>
<keyword evidence="4" id="KW-1185">Reference proteome</keyword>
<sequence length="209" mass="22516">MTARRGQQRITLGLLLLGGLLLATGGVIAFSYIPFGALLLAPADTPETRVTVRLVWWGVAAVGVSLVLWGRWAGQAERAASDLPEPPRLGPRQRPERPGSPPNPMPRRRPTTDPGPLRRLTQPVEWSAGGRGTVFTLGLSAADETLLQEVLQSGEAIEVPRPSGMYVARVINRDEQQVWGGPNVPFYVLQLCGVPKATEGRPPQAQGHS</sequence>
<feature type="transmembrane region" description="Helical" evidence="2">
    <location>
        <begin position="54"/>
        <end position="72"/>
    </location>
</feature>
<feature type="transmembrane region" description="Helical" evidence="2">
    <location>
        <begin position="12"/>
        <end position="34"/>
    </location>
</feature>
<keyword evidence="2" id="KW-1133">Transmembrane helix</keyword>
<keyword evidence="2" id="KW-0472">Membrane</keyword>
<feature type="region of interest" description="Disordered" evidence="1">
    <location>
        <begin position="79"/>
        <end position="123"/>
    </location>
</feature>
<evidence type="ECO:0000313" key="3">
    <source>
        <dbReference type="EMBL" id="GGS07110.1"/>
    </source>
</evidence>
<organism evidence="3 4">
    <name type="scientific">Deinococcus sedimenti</name>
    <dbReference type="NCBI Taxonomy" id="1867090"/>
    <lineage>
        <taxon>Bacteria</taxon>
        <taxon>Thermotogati</taxon>
        <taxon>Deinococcota</taxon>
        <taxon>Deinococci</taxon>
        <taxon>Deinococcales</taxon>
        <taxon>Deinococcaceae</taxon>
        <taxon>Deinococcus</taxon>
    </lineage>
</organism>
<evidence type="ECO:0000313" key="4">
    <source>
        <dbReference type="Proteomes" id="UP000644548"/>
    </source>
</evidence>
<reference evidence="4" key="1">
    <citation type="journal article" date="2019" name="Int. J. Syst. Evol. Microbiol.">
        <title>The Global Catalogue of Microorganisms (GCM) 10K type strain sequencing project: providing services to taxonomists for standard genome sequencing and annotation.</title>
        <authorList>
            <consortium name="The Broad Institute Genomics Platform"/>
            <consortium name="The Broad Institute Genome Sequencing Center for Infectious Disease"/>
            <person name="Wu L."/>
            <person name="Ma J."/>
        </authorList>
    </citation>
    <scope>NUCLEOTIDE SEQUENCE [LARGE SCALE GENOMIC DNA]</scope>
    <source>
        <strain evidence="4">JCM 31405</strain>
    </source>
</reference>
<gene>
    <name evidence="3" type="ORF">GCM10008960_36900</name>
</gene>